<accession>A0ABY0P5A6</accession>
<organism evidence="5 6">
    <name type="scientific">Bosea robiniae</name>
    <dbReference type="NCBI Taxonomy" id="1036780"/>
    <lineage>
        <taxon>Bacteria</taxon>
        <taxon>Pseudomonadati</taxon>
        <taxon>Pseudomonadota</taxon>
        <taxon>Alphaproteobacteria</taxon>
        <taxon>Hyphomicrobiales</taxon>
        <taxon>Boseaceae</taxon>
        <taxon>Bosea</taxon>
    </lineage>
</organism>
<keyword evidence="6" id="KW-1185">Reference proteome</keyword>
<keyword evidence="3" id="KW-0456">Lyase</keyword>
<dbReference type="SUPFAM" id="SSF53686">
    <property type="entry name" value="Tryptophan synthase beta subunit-like PLP-dependent enzymes"/>
    <property type="match status" value="1"/>
</dbReference>
<dbReference type="InterPro" id="IPR036052">
    <property type="entry name" value="TrpB-like_PALP_sf"/>
</dbReference>
<comment type="cofactor">
    <cofactor evidence="1">
        <name>pyridoxal 5'-phosphate</name>
        <dbReference type="ChEBI" id="CHEBI:597326"/>
    </cofactor>
</comment>
<evidence type="ECO:0000313" key="5">
    <source>
        <dbReference type="EMBL" id="SDH23881.1"/>
    </source>
</evidence>
<dbReference type="Gene3D" id="3.40.50.1100">
    <property type="match status" value="2"/>
</dbReference>
<keyword evidence="2" id="KW-0663">Pyridoxal phosphate</keyword>
<dbReference type="NCBIfam" id="NF005680">
    <property type="entry name" value="PRK07476.1"/>
    <property type="match status" value="1"/>
</dbReference>
<dbReference type="Proteomes" id="UP000199468">
    <property type="component" value="Unassembled WGS sequence"/>
</dbReference>
<dbReference type="CDD" id="cd01562">
    <property type="entry name" value="Thr-dehyd"/>
    <property type="match status" value="1"/>
</dbReference>
<name>A0ABY0P5A6_9HYPH</name>
<dbReference type="Pfam" id="PF00291">
    <property type="entry name" value="PALP"/>
    <property type="match status" value="1"/>
</dbReference>
<sequence>MPVTKPRLFTAEADRPATPPAAVALPEVEAAMARVAGRVERTPLVTSPSLSRLCDQPVHLKLETRQPIGAFKLRGAMNAVLALTEDQRRRGLVTASTGNHGRAVAYTARELGLAATICMSALVPANKIEAIRSLGAEVRIVGRSQDDAQAEVERLVAEHGLTQIPPFDHPDVVAGQGTIGLELIEDLPELACVLIPLSGGGLAAGIAVAVKALQPSVRIVGISMVRGAAMAAAIAAGRPVEVVEEATLADSLGGGIGLSNRITFALCRDLIDEIVLLSEAEIAAGIRHAALVEGEIVEGAGAVGIAALLAGKVKPQGPTALIASGRNIDEAVHRRIVSGAAA</sequence>
<feature type="domain" description="Tryptophan synthase beta chain-like PALP" evidence="4">
    <location>
        <begin position="39"/>
        <end position="325"/>
    </location>
</feature>
<dbReference type="NCBIfam" id="TIGR02991">
    <property type="entry name" value="ectoine_eutB"/>
    <property type="match status" value="1"/>
</dbReference>
<proteinExistence type="predicted"/>
<reference evidence="5 6" key="1">
    <citation type="submission" date="2016-10" db="EMBL/GenBank/DDBJ databases">
        <authorList>
            <person name="Varghese N."/>
            <person name="Submissions S."/>
        </authorList>
    </citation>
    <scope>NUCLEOTIDE SEQUENCE [LARGE SCALE GENOMIC DNA]</scope>
    <source>
        <strain evidence="5 6">DSM 26672</strain>
    </source>
</reference>
<dbReference type="InterPro" id="IPR014333">
    <property type="entry name" value="Ectoine_EutB"/>
</dbReference>
<dbReference type="InterPro" id="IPR001926">
    <property type="entry name" value="TrpB-like_PALP"/>
</dbReference>
<evidence type="ECO:0000259" key="4">
    <source>
        <dbReference type="Pfam" id="PF00291"/>
    </source>
</evidence>
<dbReference type="RefSeq" id="WP_091860400.1">
    <property type="nucleotide sequence ID" value="NZ_FNBZ01000007.1"/>
</dbReference>
<dbReference type="EMBL" id="FNBZ01000007">
    <property type="protein sequence ID" value="SDH23881.1"/>
    <property type="molecule type" value="Genomic_DNA"/>
</dbReference>
<evidence type="ECO:0000256" key="2">
    <source>
        <dbReference type="ARBA" id="ARBA00022898"/>
    </source>
</evidence>
<gene>
    <name evidence="5" type="ORF">SAMN05421844_107250</name>
</gene>
<evidence type="ECO:0000256" key="3">
    <source>
        <dbReference type="ARBA" id="ARBA00023239"/>
    </source>
</evidence>
<dbReference type="PANTHER" id="PTHR48078">
    <property type="entry name" value="THREONINE DEHYDRATASE, MITOCHONDRIAL-RELATED"/>
    <property type="match status" value="1"/>
</dbReference>
<protein>
    <submittedName>
        <fullName evidence="5">Threonine dehydratase</fullName>
    </submittedName>
</protein>
<evidence type="ECO:0000256" key="1">
    <source>
        <dbReference type="ARBA" id="ARBA00001933"/>
    </source>
</evidence>
<comment type="caution">
    <text evidence="5">The sequence shown here is derived from an EMBL/GenBank/DDBJ whole genome shotgun (WGS) entry which is preliminary data.</text>
</comment>
<dbReference type="InterPro" id="IPR050147">
    <property type="entry name" value="Ser/Thr_Dehydratase"/>
</dbReference>
<evidence type="ECO:0000313" key="6">
    <source>
        <dbReference type="Proteomes" id="UP000199468"/>
    </source>
</evidence>
<dbReference type="PANTHER" id="PTHR48078:SF6">
    <property type="entry name" value="L-THREONINE DEHYDRATASE CATABOLIC TDCB"/>
    <property type="match status" value="1"/>
</dbReference>